<feature type="transmembrane region" description="Helical" evidence="1">
    <location>
        <begin position="172"/>
        <end position="190"/>
    </location>
</feature>
<evidence type="ECO:0000256" key="1">
    <source>
        <dbReference type="SAM" id="Phobius"/>
    </source>
</evidence>
<proteinExistence type="predicted"/>
<comment type="caution">
    <text evidence="2">The sequence shown here is derived from an EMBL/GenBank/DDBJ whole genome shotgun (WGS) entry which is preliminary data.</text>
</comment>
<keyword evidence="1" id="KW-1133">Transmembrane helix</keyword>
<reference evidence="2" key="1">
    <citation type="journal article" date="2023" name="Insect Mol. Biol.">
        <title>Genome sequencing provides insights into the evolution of gene families encoding plant cell wall-degrading enzymes in longhorned beetles.</title>
        <authorList>
            <person name="Shin N.R."/>
            <person name="Okamura Y."/>
            <person name="Kirsch R."/>
            <person name="Pauchet Y."/>
        </authorList>
    </citation>
    <scope>NUCLEOTIDE SEQUENCE</scope>
    <source>
        <strain evidence="2">MMC_N1</strain>
    </source>
</reference>
<sequence>MAVNYGTALSHLCLAGTGIYYWMGLRQSGFFPRGSYDIIIINSIVGVWRWGINYRNPSYGHDAAPLYKFTSFLQDILVLPCITTSLMFTYNYQMELGYAYTAASLIPFIAYVAHKSYNEMVDLIIIINCISLGAVTLLQQNYNGVAAAVSYAFAHLIRKENDNYPDIPNQDMYNYAMIFFSAFAFHAIVLD</sequence>
<keyword evidence="3" id="KW-1185">Reference proteome</keyword>
<dbReference type="Proteomes" id="UP001162164">
    <property type="component" value="Unassembled WGS sequence"/>
</dbReference>
<keyword evidence="1" id="KW-0812">Transmembrane</keyword>
<dbReference type="EMBL" id="JAPWTJ010000079">
    <property type="protein sequence ID" value="KAJ8983338.1"/>
    <property type="molecule type" value="Genomic_DNA"/>
</dbReference>
<accession>A0ABQ9JZ15</accession>
<gene>
    <name evidence="2" type="ORF">NQ317_003143</name>
</gene>
<feature type="transmembrane region" description="Helical" evidence="1">
    <location>
        <begin position="120"/>
        <end position="138"/>
    </location>
</feature>
<protein>
    <submittedName>
        <fullName evidence="2">Uncharacterized protein</fullName>
    </submittedName>
</protein>
<evidence type="ECO:0000313" key="3">
    <source>
        <dbReference type="Proteomes" id="UP001162164"/>
    </source>
</evidence>
<evidence type="ECO:0000313" key="2">
    <source>
        <dbReference type="EMBL" id="KAJ8983338.1"/>
    </source>
</evidence>
<feature type="transmembrane region" description="Helical" evidence="1">
    <location>
        <begin position="6"/>
        <end position="23"/>
    </location>
</feature>
<feature type="transmembrane region" description="Helical" evidence="1">
    <location>
        <begin position="97"/>
        <end position="114"/>
    </location>
</feature>
<feature type="transmembrane region" description="Helical" evidence="1">
    <location>
        <begin position="35"/>
        <end position="52"/>
    </location>
</feature>
<organism evidence="2 3">
    <name type="scientific">Molorchus minor</name>
    <dbReference type="NCBI Taxonomy" id="1323400"/>
    <lineage>
        <taxon>Eukaryota</taxon>
        <taxon>Metazoa</taxon>
        <taxon>Ecdysozoa</taxon>
        <taxon>Arthropoda</taxon>
        <taxon>Hexapoda</taxon>
        <taxon>Insecta</taxon>
        <taxon>Pterygota</taxon>
        <taxon>Neoptera</taxon>
        <taxon>Endopterygota</taxon>
        <taxon>Coleoptera</taxon>
        <taxon>Polyphaga</taxon>
        <taxon>Cucujiformia</taxon>
        <taxon>Chrysomeloidea</taxon>
        <taxon>Cerambycidae</taxon>
        <taxon>Lamiinae</taxon>
        <taxon>Monochamini</taxon>
        <taxon>Molorchus</taxon>
    </lineage>
</organism>
<name>A0ABQ9JZ15_9CUCU</name>
<keyword evidence="1" id="KW-0472">Membrane</keyword>